<reference evidence="1 2" key="1">
    <citation type="journal article" date="2024" name="G3 (Bethesda)">
        <title>Genome assembly of Hibiscus sabdariffa L. provides insights into metabolisms of medicinal natural products.</title>
        <authorList>
            <person name="Kim T."/>
        </authorList>
    </citation>
    <scope>NUCLEOTIDE SEQUENCE [LARGE SCALE GENOMIC DNA]</scope>
    <source>
        <strain evidence="1">TK-2024</strain>
        <tissue evidence="1">Old leaves</tissue>
    </source>
</reference>
<gene>
    <name evidence="1" type="ORF">V6N12_076512</name>
</gene>
<protein>
    <submittedName>
        <fullName evidence="1">Uncharacterized protein</fullName>
    </submittedName>
</protein>
<dbReference type="EMBL" id="JBBPBM010000033">
    <property type="protein sequence ID" value="KAK8533236.1"/>
    <property type="molecule type" value="Genomic_DNA"/>
</dbReference>
<sequence>METVRLTKKGRSDFGLTTGMEVEDTEMNGLVSGDVKSATLNGETTDGKTTTYAAMVAKSGVEDSCSKWVLNFSDEEVVILDEDCLVDEFGAFSTIKFSDRVHDHIDKISETLSSVGPRLDADVSLTKHYGPWMVAASRQHHYNTSTTRVMNPTAAIGNKLGSRFAELSMAEDDAGMERTMKGNGMKFNKAYMPSNPKRQSKGGKGAANGPKAVEVVSLIEGVAAEDVVRDVSAKVGRHAAVTVMDGTHVSKGLVRAGARSSKQ</sequence>
<organism evidence="1 2">
    <name type="scientific">Hibiscus sabdariffa</name>
    <name type="common">roselle</name>
    <dbReference type="NCBI Taxonomy" id="183260"/>
    <lineage>
        <taxon>Eukaryota</taxon>
        <taxon>Viridiplantae</taxon>
        <taxon>Streptophyta</taxon>
        <taxon>Embryophyta</taxon>
        <taxon>Tracheophyta</taxon>
        <taxon>Spermatophyta</taxon>
        <taxon>Magnoliopsida</taxon>
        <taxon>eudicotyledons</taxon>
        <taxon>Gunneridae</taxon>
        <taxon>Pentapetalae</taxon>
        <taxon>rosids</taxon>
        <taxon>malvids</taxon>
        <taxon>Malvales</taxon>
        <taxon>Malvaceae</taxon>
        <taxon>Malvoideae</taxon>
        <taxon>Hibiscus</taxon>
    </lineage>
</organism>
<keyword evidence="2" id="KW-1185">Reference proteome</keyword>
<evidence type="ECO:0000313" key="1">
    <source>
        <dbReference type="EMBL" id="KAK8533236.1"/>
    </source>
</evidence>
<comment type="caution">
    <text evidence="1">The sequence shown here is derived from an EMBL/GenBank/DDBJ whole genome shotgun (WGS) entry which is preliminary data.</text>
</comment>
<dbReference type="Proteomes" id="UP001472677">
    <property type="component" value="Unassembled WGS sequence"/>
</dbReference>
<accession>A0ABR2DBR7</accession>
<proteinExistence type="predicted"/>
<evidence type="ECO:0000313" key="2">
    <source>
        <dbReference type="Proteomes" id="UP001472677"/>
    </source>
</evidence>
<name>A0ABR2DBR7_9ROSI</name>